<evidence type="ECO:0000313" key="8">
    <source>
        <dbReference type="Proteomes" id="UP000289775"/>
    </source>
</evidence>
<dbReference type="Gene3D" id="2.130.10.10">
    <property type="entry name" value="YVTN repeat-like/Quinoprotein amine dehydrogenase"/>
    <property type="match status" value="3"/>
</dbReference>
<feature type="domain" description="Photosynthesis system II assembly factor Ycf48/Hcf136-like" evidence="5">
    <location>
        <begin position="34"/>
        <end position="113"/>
    </location>
</feature>
<dbReference type="SUPFAM" id="SSF50939">
    <property type="entry name" value="Sialidases"/>
    <property type="match status" value="2"/>
</dbReference>
<name>A0A444WAV4_9FLAO</name>
<dbReference type="NCBIfam" id="TIGR04183">
    <property type="entry name" value="Por_Secre_tail"/>
    <property type="match status" value="1"/>
</dbReference>
<dbReference type="GO" id="GO:0009523">
    <property type="term" value="C:photosystem II"/>
    <property type="evidence" value="ECO:0007669"/>
    <property type="project" value="UniProtKB-KW"/>
</dbReference>
<dbReference type="OrthoDB" id="9764804at2"/>
<dbReference type="InterPro" id="IPR015943">
    <property type="entry name" value="WD40/YVTN_repeat-like_dom_sf"/>
</dbReference>
<evidence type="ECO:0000256" key="3">
    <source>
        <dbReference type="ARBA" id="ARBA00023276"/>
    </source>
</evidence>
<gene>
    <name evidence="7" type="ORF">NU09_2046</name>
</gene>
<evidence type="ECO:0000256" key="2">
    <source>
        <dbReference type="ARBA" id="ARBA00022729"/>
    </source>
</evidence>
<accession>A0A444WAV4</accession>
<dbReference type="GO" id="GO:0015979">
    <property type="term" value="P:photosynthesis"/>
    <property type="evidence" value="ECO:0007669"/>
    <property type="project" value="UniProtKB-KW"/>
</dbReference>
<evidence type="ECO:0000313" key="7">
    <source>
        <dbReference type="EMBL" id="RYJ42947.1"/>
    </source>
</evidence>
<sequence>MFKKNIPSIFFFFLFLVANAQCGDYSRLLTTGLSKIQFFDDLHGIAYGYNTLIKTADGGDSWEFIDLPIVPMNSSELLKVEVIDEDNAVIAAYKTLFKTDDKGQSWYPIPLEIQSLELTSVSFINNQTGFILGKSNDEEIHLFTTSDGANTWSELTTDINNISESIISLIDMKFVNESIGFIWIGGTIYKTIDGGYNWQQIENPNSPSSILKKIELLENGQLLASFHNGQLSYFYMSSDLGVSWEIMPELSYDMNDEIYATSSYFDVFENKILVIGQTTGSKGLIVYDFENGVIENTFNIQAFFSEFNDVCVINENTIYIVNKYGLGSDMTLGREIYKTIDGGNNWERFDALSLMGDSTQTKLLSKSNDKYVFFNYGGSLASGPKFSIYTSDNNGVTWKEKVSQIESGNLLNVMQNYICYITFSETFEGILHESFDFGDTWAETTFAFPTFSNTPINSLSQFEQLGQNTLIRKMSGEGTISSDKGETWTYINLPDAIEDSGLANIEVKSLDEIYVWGVNDLGDMINFDFYLYKSVDLGQTWVQIVDLPNVGVGNAIFGDEEALISVGNNIYYKLDLSSNSYSQITFIHPMNETYVIPENLLILSDDIWVLLTNSIYISNDDGQTWNQKNCSVCDPQTLKAIINSEGKIILSSKKGIERLEPYVPSIPVLIGNTTVYLDSEENYYVAYDGYADAEWELVSGGNIGNTNTEAQYITVNWTEPGDHDIKVKHINDCGESDYAILTVTVLNELSIDDLSKSDVIVSPNPFSDEVNITLENLDGKSEVKIVSLAGQVVFEKVYDDSSEIIIKNLNKLSSGVYLLIIENDDSSYVKKIVKR</sequence>
<dbReference type="AlphaFoldDB" id="A0A444WAV4"/>
<dbReference type="InterPro" id="IPR026444">
    <property type="entry name" value="Secre_tail"/>
</dbReference>
<dbReference type="EMBL" id="JUIW01000006">
    <property type="protein sequence ID" value="RYJ42947.1"/>
    <property type="molecule type" value="Genomic_DNA"/>
</dbReference>
<reference evidence="7 8" key="1">
    <citation type="submission" date="2014-12" db="EMBL/GenBank/DDBJ databases">
        <title>Genome sequence of Flavobacterium beibuense RSKm HC5.</title>
        <authorList>
            <person name="Kim J.F."/>
            <person name="Song J.Y."/>
            <person name="Kwak M.-J."/>
            <person name="Lee S.-W."/>
        </authorList>
    </citation>
    <scope>NUCLEOTIDE SEQUENCE [LARGE SCALE GENOMIC DNA]</scope>
    <source>
        <strain evidence="7 8">RSKm HC5</strain>
    </source>
</reference>
<keyword evidence="2 4" id="KW-0732">Signal</keyword>
<evidence type="ECO:0000259" key="5">
    <source>
        <dbReference type="Pfam" id="PF14870"/>
    </source>
</evidence>
<dbReference type="InterPro" id="IPR028203">
    <property type="entry name" value="PSII_CF48-like_dom"/>
</dbReference>
<keyword evidence="7" id="KW-0378">Hydrolase</keyword>
<dbReference type="Proteomes" id="UP000289775">
    <property type="component" value="Unassembled WGS sequence"/>
</dbReference>
<dbReference type="InterPro" id="IPR036278">
    <property type="entry name" value="Sialidase_sf"/>
</dbReference>
<dbReference type="RefSeq" id="WP_129751168.1">
    <property type="nucleotide sequence ID" value="NZ_JUIW01000006.1"/>
</dbReference>
<protein>
    <submittedName>
        <fullName evidence="7">Glycosyl hydrolase family 32 domain protein</fullName>
    </submittedName>
</protein>
<feature type="signal peptide" evidence="4">
    <location>
        <begin position="1"/>
        <end position="20"/>
    </location>
</feature>
<keyword evidence="1" id="KW-0602">Photosynthesis</keyword>
<keyword evidence="8" id="KW-1185">Reference proteome</keyword>
<dbReference type="SUPFAM" id="SSF110296">
    <property type="entry name" value="Oligoxyloglucan reducing end-specific cellobiohydrolase"/>
    <property type="match status" value="1"/>
</dbReference>
<evidence type="ECO:0000256" key="1">
    <source>
        <dbReference type="ARBA" id="ARBA00022531"/>
    </source>
</evidence>
<dbReference type="GO" id="GO:0016787">
    <property type="term" value="F:hydrolase activity"/>
    <property type="evidence" value="ECO:0007669"/>
    <property type="project" value="UniProtKB-KW"/>
</dbReference>
<dbReference type="Pfam" id="PF14870">
    <property type="entry name" value="PSII_BNR"/>
    <property type="match status" value="1"/>
</dbReference>
<comment type="caution">
    <text evidence="7">The sequence shown here is derived from an EMBL/GenBank/DDBJ whole genome shotgun (WGS) entry which is preliminary data.</text>
</comment>
<proteinExistence type="predicted"/>
<dbReference type="PANTHER" id="PTHR47199:SF2">
    <property type="entry name" value="PHOTOSYSTEM II STABILITY_ASSEMBLY FACTOR HCF136, CHLOROPLASTIC"/>
    <property type="match status" value="1"/>
</dbReference>
<feature type="domain" description="Secretion system C-terminal sorting" evidence="6">
    <location>
        <begin position="762"/>
        <end position="833"/>
    </location>
</feature>
<keyword evidence="3" id="KW-0604">Photosystem II</keyword>
<evidence type="ECO:0000256" key="4">
    <source>
        <dbReference type="SAM" id="SignalP"/>
    </source>
</evidence>
<dbReference type="PANTHER" id="PTHR47199">
    <property type="entry name" value="PHOTOSYSTEM II STABILITY/ASSEMBLY FACTOR HCF136, CHLOROPLASTIC"/>
    <property type="match status" value="1"/>
</dbReference>
<evidence type="ECO:0000259" key="6">
    <source>
        <dbReference type="Pfam" id="PF18962"/>
    </source>
</evidence>
<dbReference type="Pfam" id="PF18962">
    <property type="entry name" value="Por_Secre_tail"/>
    <property type="match status" value="1"/>
</dbReference>
<feature type="chain" id="PRO_5019460642" evidence="4">
    <location>
        <begin position="21"/>
        <end position="835"/>
    </location>
</feature>
<organism evidence="7 8">
    <name type="scientific">Flavobacterium beibuense</name>
    <dbReference type="NCBI Taxonomy" id="657326"/>
    <lineage>
        <taxon>Bacteria</taxon>
        <taxon>Pseudomonadati</taxon>
        <taxon>Bacteroidota</taxon>
        <taxon>Flavobacteriia</taxon>
        <taxon>Flavobacteriales</taxon>
        <taxon>Flavobacteriaceae</taxon>
        <taxon>Flavobacterium</taxon>
    </lineage>
</organism>